<feature type="transmembrane region" description="Helical" evidence="8">
    <location>
        <begin position="122"/>
        <end position="155"/>
    </location>
</feature>
<dbReference type="InterPro" id="IPR002549">
    <property type="entry name" value="AI-2E-like"/>
</dbReference>
<evidence type="ECO:0000256" key="7">
    <source>
        <dbReference type="ARBA" id="ARBA00023136"/>
    </source>
</evidence>
<dbReference type="RefSeq" id="WP_387406794.1">
    <property type="nucleotide sequence ID" value="NZ_JBIAQY010000025.1"/>
</dbReference>
<organism evidence="9 10">
    <name type="scientific">Nocardia jiangxiensis</name>
    <dbReference type="NCBI Taxonomy" id="282685"/>
    <lineage>
        <taxon>Bacteria</taxon>
        <taxon>Bacillati</taxon>
        <taxon>Actinomycetota</taxon>
        <taxon>Actinomycetes</taxon>
        <taxon>Mycobacteriales</taxon>
        <taxon>Nocardiaceae</taxon>
        <taxon>Nocardia</taxon>
    </lineage>
</organism>
<gene>
    <name evidence="9" type="ORF">ACFYXQ_41795</name>
</gene>
<accession>A0ABW6SDJ9</accession>
<evidence type="ECO:0000313" key="10">
    <source>
        <dbReference type="Proteomes" id="UP001601992"/>
    </source>
</evidence>
<evidence type="ECO:0000256" key="2">
    <source>
        <dbReference type="ARBA" id="ARBA00009773"/>
    </source>
</evidence>
<protein>
    <submittedName>
        <fullName evidence="9">AI-2E family transporter</fullName>
    </submittedName>
</protein>
<evidence type="ECO:0000256" key="4">
    <source>
        <dbReference type="ARBA" id="ARBA00022475"/>
    </source>
</evidence>
<dbReference type="Proteomes" id="UP001601992">
    <property type="component" value="Unassembled WGS sequence"/>
</dbReference>
<reference evidence="9 10" key="1">
    <citation type="submission" date="2024-10" db="EMBL/GenBank/DDBJ databases">
        <title>The Natural Products Discovery Center: Release of the First 8490 Sequenced Strains for Exploring Actinobacteria Biosynthetic Diversity.</title>
        <authorList>
            <person name="Kalkreuter E."/>
            <person name="Kautsar S.A."/>
            <person name="Yang D."/>
            <person name="Bader C.D."/>
            <person name="Teijaro C.N."/>
            <person name="Fluegel L."/>
            <person name="Davis C.M."/>
            <person name="Simpson J.R."/>
            <person name="Lauterbach L."/>
            <person name="Steele A.D."/>
            <person name="Gui C."/>
            <person name="Meng S."/>
            <person name="Li G."/>
            <person name="Viehrig K."/>
            <person name="Ye F."/>
            <person name="Su P."/>
            <person name="Kiefer A.F."/>
            <person name="Nichols A."/>
            <person name="Cepeda A.J."/>
            <person name="Yan W."/>
            <person name="Fan B."/>
            <person name="Jiang Y."/>
            <person name="Adhikari A."/>
            <person name="Zheng C.-J."/>
            <person name="Schuster L."/>
            <person name="Cowan T.M."/>
            <person name="Smanski M.J."/>
            <person name="Chevrette M.G."/>
            <person name="De Carvalho L.P.S."/>
            <person name="Shen B."/>
        </authorList>
    </citation>
    <scope>NUCLEOTIDE SEQUENCE [LARGE SCALE GENOMIC DNA]</scope>
    <source>
        <strain evidence="9 10">NPDC002593</strain>
    </source>
</reference>
<evidence type="ECO:0000256" key="3">
    <source>
        <dbReference type="ARBA" id="ARBA00022448"/>
    </source>
</evidence>
<feature type="non-terminal residue" evidence="9">
    <location>
        <position position="1"/>
    </location>
</feature>
<dbReference type="PANTHER" id="PTHR21716:SF53">
    <property type="entry name" value="PERMEASE PERM-RELATED"/>
    <property type="match status" value="1"/>
</dbReference>
<evidence type="ECO:0000256" key="6">
    <source>
        <dbReference type="ARBA" id="ARBA00022989"/>
    </source>
</evidence>
<comment type="similarity">
    <text evidence="2">Belongs to the autoinducer-2 exporter (AI-2E) (TC 2.A.86) family.</text>
</comment>
<dbReference type="Pfam" id="PF01594">
    <property type="entry name" value="AI-2E_transport"/>
    <property type="match status" value="1"/>
</dbReference>
<comment type="subcellular location">
    <subcellularLocation>
        <location evidence="1">Cell membrane</location>
        <topology evidence="1">Multi-pass membrane protein</topology>
    </subcellularLocation>
</comment>
<evidence type="ECO:0000256" key="5">
    <source>
        <dbReference type="ARBA" id="ARBA00022692"/>
    </source>
</evidence>
<evidence type="ECO:0000313" key="9">
    <source>
        <dbReference type="EMBL" id="MFF3574302.1"/>
    </source>
</evidence>
<feature type="transmembrane region" description="Helical" evidence="8">
    <location>
        <begin position="77"/>
        <end position="101"/>
    </location>
</feature>
<keyword evidence="10" id="KW-1185">Reference proteome</keyword>
<keyword evidence="5 8" id="KW-0812">Transmembrane</keyword>
<dbReference type="PANTHER" id="PTHR21716">
    <property type="entry name" value="TRANSMEMBRANE PROTEIN"/>
    <property type="match status" value="1"/>
</dbReference>
<evidence type="ECO:0000256" key="1">
    <source>
        <dbReference type="ARBA" id="ARBA00004651"/>
    </source>
</evidence>
<keyword evidence="3" id="KW-0813">Transport</keyword>
<feature type="transmembrane region" description="Helical" evidence="8">
    <location>
        <begin position="53"/>
        <end position="71"/>
    </location>
</feature>
<name>A0ABW6SDJ9_9NOCA</name>
<proteinExistence type="inferred from homology"/>
<dbReference type="EMBL" id="JBIAQY010000025">
    <property type="protein sequence ID" value="MFF3574302.1"/>
    <property type="molecule type" value="Genomic_DNA"/>
</dbReference>
<sequence>IYRLFPRSRRPRAILIGDEIFVKVGGYILGNVVISVITAVLTFIWLLIFDVPYPLLLAVLVAVLDLIPVVGSTIAGIIVAVVALTVSVPVTVATVVFFIVLRLFEDYILVPRIIGRTVRVPAIVTVVSVLLGGALLGIVGALLAIPVAAAVLLIISETVLPSLDER</sequence>
<keyword evidence="7 8" id="KW-0472">Membrane</keyword>
<feature type="transmembrane region" description="Helical" evidence="8">
    <location>
        <begin position="20"/>
        <end position="46"/>
    </location>
</feature>
<keyword evidence="6 8" id="KW-1133">Transmembrane helix</keyword>
<comment type="caution">
    <text evidence="9">The sequence shown here is derived from an EMBL/GenBank/DDBJ whole genome shotgun (WGS) entry which is preliminary data.</text>
</comment>
<keyword evidence="4" id="KW-1003">Cell membrane</keyword>
<evidence type="ECO:0000256" key="8">
    <source>
        <dbReference type="SAM" id="Phobius"/>
    </source>
</evidence>